<sequence length="117" mass="12447">MSEPADATSGHDVPPSFADELRRRAAAFRACAETEGRAAGLFAGLDERGLPGMADMRSRSERAVRMLTQVASVNAAQALAYDEMIAAGGPDDARAYVEYEATTRRLLALMPADTLAD</sequence>
<protein>
    <submittedName>
        <fullName evidence="1">Uncharacterized protein</fullName>
    </submittedName>
</protein>
<gene>
    <name evidence="1" type="ORF">BJY18_001430</name>
    <name evidence="2" type="ORF">BJY18_002029</name>
</gene>
<evidence type="ECO:0000313" key="3">
    <source>
        <dbReference type="Proteomes" id="UP000581769"/>
    </source>
</evidence>
<organism evidence="1 3">
    <name type="scientific">Amycolatopsis jiangsuensis</name>
    <dbReference type="NCBI Taxonomy" id="1181879"/>
    <lineage>
        <taxon>Bacteria</taxon>
        <taxon>Bacillati</taxon>
        <taxon>Actinomycetota</taxon>
        <taxon>Actinomycetes</taxon>
        <taxon>Pseudonocardiales</taxon>
        <taxon>Pseudonocardiaceae</taxon>
        <taxon>Amycolatopsis</taxon>
    </lineage>
</organism>
<reference evidence="1 3" key="1">
    <citation type="submission" date="2020-08" db="EMBL/GenBank/DDBJ databases">
        <title>Sequencing the genomes of 1000 actinobacteria strains.</title>
        <authorList>
            <person name="Klenk H.-P."/>
        </authorList>
    </citation>
    <scope>NUCLEOTIDE SEQUENCE [LARGE SCALE GENOMIC DNA]</scope>
    <source>
        <strain evidence="1 3">DSM 45859</strain>
    </source>
</reference>
<keyword evidence="3" id="KW-1185">Reference proteome</keyword>
<name>A0A840IR71_9PSEU</name>
<dbReference type="AlphaFoldDB" id="A0A840IR71"/>
<dbReference type="Proteomes" id="UP000581769">
    <property type="component" value="Unassembled WGS sequence"/>
</dbReference>
<evidence type="ECO:0000313" key="1">
    <source>
        <dbReference type="EMBL" id="MBB4683945.1"/>
    </source>
</evidence>
<evidence type="ECO:0000313" key="2">
    <source>
        <dbReference type="EMBL" id="MBB4684544.1"/>
    </source>
</evidence>
<dbReference type="EMBL" id="JACHMG010000001">
    <property type="protein sequence ID" value="MBB4684544.1"/>
    <property type="molecule type" value="Genomic_DNA"/>
</dbReference>
<proteinExistence type="predicted"/>
<comment type="caution">
    <text evidence="1">The sequence shown here is derived from an EMBL/GenBank/DDBJ whole genome shotgun (WGS) entry which is preliminary data.</text>
</comment>
<dbReference type="EMBL" id="JACHMG010000001">
    <property type="protein sequence ID" value="MBB4683945.1"/>
    <property type="molecule type" value="Genomic_DNA"/>
</dbReference>
<accession>A0A840IR71</accession>